<dbReference type="AlphaFoldDB" id="A0A2J8TY80"/>
<dbReference type="EMBL" id="NDHI03003478">
    <property type="protein sequence ID" value="PNJ37984.1"/>
    <property type="molecule type" value="Genomic_DNA"/>
</dbReference>
<gene>
    <name evidence="2" type="ORF">CR201_G0031277</name>
</gene>
<accession>A0A2J8TY80</accession>
<sequence>KPASRSAGTGPEDQQPALRRSTVPHAGKTKTQTWRPD</sequence>
<evidence type="ECO:0000313" key="2">
    <source>
        <dbReference type="EMBL" id="PNJ37984.1"/>
    </source>
</evidence>
<protein>
    <submittedName>
        <fullName evidence="2">HRASLS5 isoform 5</fullName>
    </submittedName>
</protein>
<name>A0A2J8TY80_PONAB</name>
<organism evidence="2">
    <name type="scientific">Pongo abelii</name>
    <name type="common">Sumatran orangutan</name>
    <name type="synonym">Pongo pygmaeus abelii</name>
    <dbReference type="NCBI Taxonomy" id="9601"/>
    <lineage>
        <taxon>Eukaryota</taxon>
        <taxon>Metazoa</taxon>
        <taxon>Chordata</taxon>
        <taxon>Craniata</taxon>
        <taxon>Vertebrata</taxon>
        <taxon>Euteleostomi</taxon>
        <taxon>Mammalia</taxon>
        <taxon>Eutheria</taxon>
        <taxon>Euarchontoglires</taxon>
        <taxon>Primates</taxon>
        <taxon>Haplorrhini</taxon>
        <taxon>Catarrhini</taxon>
        <taxon>Hominidae</taxon>
        <taxon>Pongo</taxon>
    </lineage>
</organism>
<comment type="caution">
    <text evidence="2">The sequence shown here is derived from an EMBL/GenBank/DDBJ whole genome shotgun (WGS) entry which is preliminary data.</text>
</comment>
<feature type="non-terminal residue" evidence="2">
    <location>
        <position position="1"/>
    </location>
</feature>
<feature type="region of interest" description="Disordered" evidence="1">
    <location>
        <begin position="1"/>
        <end position="37"/>
    </location>
</feature>
<proteinExistence type="predicted"/>
<evidence type="ECO:0000256" key="1">
    <source>
        <dbReference type="SAM" id="MobiDB-lite"/>
    </source>
</evidence>
<reference evidence="2" key="1">
    <citation type="submission" date="2017-12" db="EMBL/GenBank/DDBJ databases">
        <title>High-resolution comparative analysis of great ape genomes.</title>
        <authorList>
            <person name="Pollen A."/>
            <person name="Hastie A."/>
            <person name="Hormozdiari F."/>
            <person name="Dougherty M."/>
            <person name="Liu R."/>
            <person name="Chaisson M."/>
            <person name="Hoppe E."/>
            <person name="Hill C."/>
            <person name="Pang A."/>
            <person name="Hillier L."/>
            <person name="Baker C."/>
            <person name="Armstrong J."/>
            <person name="Shendure J."/>
            <person name="Paten B."/>
            <person name="Wilson R."/>
            <person name="Chao H."/>
            <person name="Schneider V."/>
            <person name="Ventura M."/>
            <person name="Kronenberg Z."/>
            <person name="Murali S."/>
            <person name="Gordon D."/>
            <person name="Cantsilieris S."/>
            <person name="Munson K."/>
            <person name="Nelson B."/>
            <person name="Raja A."/>
            <person name="Underwood J."/>
            <person name="Diekhans M."/>
            <person name="Fiddes I."/>
            <person name="Haussler D."/>
            <person name="Eichler E."/>
        </authorList>
    </citation>
    <scope>NUCLEOTIDE SEQUENCE [LARGE SCALE GENOMIC DNA]</scope>
    <source>
        <strain evidence="2">Susie</strain>
    </source>
</reference>